<dbReference type="NCBIfam" id="TIGR00696">
    <property type="entry name" value="wecG_tagA_cpsF"/>
    <property type="match status" value="1"/>
</dbReference>
<dbReference type="InterPro" id="IPR004629">
    <property type="entry name" value="WecG_TagA_CpsF"/>
</dbReference>
<dbReference type="PANTHER" id="PTHR34136">
    <property type="match status" value="1"/>
</dbReference>
<organism evidence="3 4">
    <name type="scientific">Candidatus Gottesmanbacteria bacterium RBG_16_37_8</name>
    <dbReference type="NCBI Taxonomy" id="1798371"/>
    <lineage>
        <taxon>Bacteria</taxon>
        <taxon>Candidatus Gottesmaniibacteriota</taxon>
    </lineage>
</organism>
<dbReference type="Proteomes" id="UP000176665">
    <property type="component" value="Unassembled WGS sequence"/>
</dbReference>
<dbReference type="STRING" id="1798371.A2W14_04565"/>
<dbReference type="Pfam" id="PF03808">
    <property type="entry name" value="Glyco_tran_WecG"/>
    <property type="match status" value="2"/>
</dbReference>
<accession>A0A1F5YSQ6</accession>
<dbReference type="AlphaFoldDB" id="A0A1F5YSQ6"/>
<evidence type="ECO:0000313" key="3">
    <source>
        <dbReference type="EMBL" id="OGG03113.1"/>
    </source>
</evidence>
<reference evidence="3 4" key="1">
    <citation type="journal article" date="2016" name="Nat. Commun.">
        <title>Thousands of microbial genomes shed light on interconnected biogeochemical processes in an aquifer system.</title>
        <authorList>
            <person name="Anantharaman K."/>
            <person name="Brown C.T."/>
            <person name="Hug L.A."/>
            <person name="Sharon I."/>
            <person name="Castelle C.J."/>
            <person name="Probst A.J."/>
            <person name="Thomas B.C."/>
            <person name="Singh A."/>
            <person name="Wilkins M.J."/>
            <person name="Karaoz U."/>
            <person name="Brodie E.L."/>
            <person name="Williams K.H."/>
            <person name="Hubbard S.S."/>
            <person name="Banfield J.F."/>
        </authorList>
    </citation>
    <scope>NUCLEOTIDE SEQUENCE [LARGE SCALE GENOMIC DNA]</scope>
</reference>
<keyword evidence="1" id="KW-0328">Glycosyltransferase</keyword>
<proteinExistence type="predicted"/>
<evidence type="ECO:0000256" key="1">
    <source>
        <dbReference type="ARBA" id="ARBA00022676"/>
    </source>
</evidence>
<gene>
    <name evidence="3" type="ORF">A2W14_04565</name>
</gene>
<evidence type="ECO:0000256" key="2">
    <source>
        <dbReference type="ARBA" id="ARBA00022679"/>
    </source>
</evidence>
<dbReference type="GO" id="GO:0016758">
    <property type="term" value="F:hexosyltransferase activity"/>
    <property type="evidence" value="ECO:0007669"/>
    <property type="project" value="TreeGrafter"/>
</dbReference>
<protein>
    <submittedName>
        <fullName evidence="3">Uncharacterized protein</fullName>
    </submittedName>
</protein>
<dbReference type="EMBL" id="MFJA01000039">
    <property type="protein sequence ID" value="OGG03113.1"/>
    <property type="molecule type" value="Genomic_DNA"/>
</dbReference>
<keyword evidence="2" id="KW-0808">Transferase</keyword>
<evidence type="ECO:0000313" key="4">
    <source>
        <dbReference type="Proteomes" id="UP000176665"/>
    </source>
</evidence>
<dbReference type="PANTHER" id="PTHR34136:SF1">
    <property type="entry name" value="UDP-N-ACETYL-D-MANNOSAMINURONIC ACID TRANSFERASE"/>
    <property type="match status" value="1"/>
</dbReference>
<name>A0A1F5YSQ6_9BACT</name>
<dbReference type="CDD" id="cd06533">
    <property type="entry name" value="Glyco_transf_WecG_TagA"/>
    <property type="match status" value="1"/>
</dbReference>
<sequence>MGLNYKKILGVNITIDNEEKILEEIRKYLKTKNKEQRTENKKTINPFIICTPNPEIVIYAQKDSVFIEIVNTAQINIPDGKGIVWALKKIFDIKIKPIPGADLMQSLCQLAAGNTYTIGLIGGRGGLALETRKCLRKMYPKLKIEVLGEPEVEIKNNKLQIIPPQRDPASGGTNYKEQKTNLIISDDLGRSININKYFDNLVQQIDKQKIDIILVAMGFPKQEYFISRLSLVARLAARQVGRWPMRRPLVMMGVGGSFDYIAGRVERAPDWMKRAGIEWLYRLLVEPWRIKRQLIGSQFFLRVIISTCCQGATLT</sequence>
<comment type="caution">
    <text evidence="3">The sequence shown here is derived from an EMBL/GenBank/DDBJ whole genome shotgun (WGS) entry which is preliminary data.</text>
</comment>